<accession>A0ABY6KJE3</accession>
<dbReference type="Proteomes" id="UP001235939">
    <property type="component" value="Chromosome 06"/>
</dbReference>
<feature type="domain" description="SKP1 component POZ" evidence="5">
    <location>
        <begin position="5"/>
        <end position="65"/>
    </location>
</feature>
<evidence type="ECO:0000259" key="4">
    <source>
        <dbReference type="Pfam" id="PF01466"/>
    </source>
</evidence>
<keyword evidence="7" id="KW-1185">Reference proteome</keyword>
<evidence type="ECO:0000259" key="5">
    <source>
        <dbReference type="Pfam" id="PF03931"/>
    </source>
</evidence>
<dbReference type="SUPFAM" id="SSF81382">
    <property type="entry name" value="Skp1 dimerisation domain-like"/>
    <property type="match status" value="1"/>
</dbReference>
<gene>
    <name evidence="6" type="ORF">LAZ67_6001791</name>
</gene>
<dbReference type="CDD" id="cd18322">
    <property type="entry name" value="BTB_POZ_SKP1"/>
    <property type="match status" value="1"/>
</dbReference>
<organism evidence="6 7">
    <name type="scientific">Cordylochernes scorpioides</name>
    <dbReference type="NCBI Taxonomy" id="51811"/>
    <lineage>
        <taxon>Eukaryota</taxon>
        <taxon>Metazoa</taxon>
        <taxon>Ecdysozoa</taxon>
        <taxon>Arthropoda</taxon>
        <taxon>Chelicerata</taxon>
        <taxon>Arachnida</taxon>
        <taxon>Pseudoscorpiones</taxon>
        <taxon>Cheliferoidea</taxon>
        <taxon>Chernetidae</taxon>
        <taxon>Cordylochernes</taxon>
    </lineage>
</organism>
<dbReference type="InterPro" id="IPR001232">
    <property type="entry name" value="SKP1-like"/>
</dbReference>
<evidence type="ECO:0000256" key="1">
    <source>
        <dbReference type="ARBA" id="ARBA00009993"/>
    </source>
</evidence>
<dbReference type="InterPro" id="IPR011333">
    <property type="entry name" value="SKP1/BTB/POZ_sf"/>
</dbReference>
<name>A0ABY6KJE3_9ARAC</name>
<dbReference type="InterPro" id="IPR016073">
    <property type="entry name" value="Skp1_comp_POZ"/>
</dbReference>
<dbReference type="InterPro" id="IPR016897">
    <property type="entry name" value="SKP1"/>
</dbReference>
<evidence type="ECO:0000313" key="7">
    <source>
        <dbReference type="Proteomes" id="UP001235939"/>
    </source>
</evidence>
<comment type="pathway">
    <text evidence="3">Protein modification; protein ubiquitination.</text>
</comment>
<dbReference type="InterPro" id="IPR016072">
    <property type="entry name" value="Skp1_comp_dimer"/>
</dbReference>
<dbReference type="InterPro" id="IPR036296">
    <property type="entry name" value="SKP1-like_dim_sf"/>
</dbReference>
<sequence length="154" mass="17829">MVIARLQSKDGDIFIIDVDVAKRSNTLKLAIEMSKIDLDDDVIPIENITSNVLKPIIDWLTYHKDDEPSEPIKILKAKPYYISNWDKEFLKMDLKLLYEIMNAAHFLDIKDLVDLGCKHIANIIKISSHEELTEIFEFEATPILLTELEQIENM</sequence>
<dbReference type="Pfam" id="PF01466">
    <property type="entry name" value="Skp1"/>
    <property type="match status" value="1"/>
</dbReference>
<dbReference type="SUPFAM" id="SSF54695">
    <property type="entry name" value="POZ domain"/>
    <property type="match status" value="1"/>
</dbReference>
<keyword evidence="2 3" id="KW-0833">Ubl conjugation pathway</keyword>
<evidence type="ECO:0000256" key="3">
    <source>
        <dbReference type="PIRNR" id="PIRNR028729"/>
    </source>
</evidence>
<dbReference type="SMART" id="SM00512">
    <property type="entry name" value="Skp1"/>
    <property type="match status" value="1"/>
</dbReference>
<reference evidence="6 7" key="1">
    <citation type="submission" date="2022-01" db="EMBL/GenBank/DDBJ databases">
        <title>A chromosomal length assembly of Cordylochernes scorpioides.</title>
        <authorList>
            <person name="Zeh D."/>
            <person name="Zeh J."/>
        </authorList>
    </citation>
    <scope>NUCLEOTIDE SEQUENCE [LARGE SCALE GENOMIC DNA]</scope>
    <source>
        <strain evidence="6">IN4F17</strain>
        <tissue evidence="6">Whole Body</tissue>
    </source>
</reference>
<dbReference type="EMBL" id="CP092868">
    <property type="protein sequence ID" value="UYV68961.1"/>
    <property type="molecule type" value="Genomic_DNA"/>
</dbReference>
<proteinExistence type="inferred from homology"/>
<dbReference type="Pfam" id="PF03931">
    <property type="entry name" value="Skp1_POZ"/>
    <property type="match status" value="1"/>
</dbReference>
<comment type="similarity">
    <text evidence="1 3">Belongs to the SKP1 family.</text>
</comment>
<evidence type="ECO:0000256" key="2">
    <source>
        <dbReference type="ARBA" id="ARBA00022786"/>
    </source>
</evidence>
<dbReference type="PANTHER" id="PTHR11165">
    <property type="entry name" value="SKP1"/>
    <property type="match status" value="1"/>
</dbReference>
<feature type="domain" description="SKP1 component dimerisation" evidence="4">
    <location>
        <begin position="110"/>
        <end position="138"/>
    </location>
</feature>
<dbReference type="PIRSF" id="PIRSF028729">
    <property type="entry name" value="E3_ubiquit_lig_SCF_Skp"/>
    <property type="match status" value="1"/>
</dbReference>
<dbReference type="Gene3D" id="3.30.710.10">
    <property type="entry name" value="Potassium Channel Kv1.1, Chain A"/>
    <property type="match status" value="1"/>
</dbReference>
<protein>
    <submittedName>
        <fullName evidence="6">SKP1</fullName>
    </submittedName>
</protein>
<evidence type="ECO:0000313" key="6">
    <source>
        <dbReference type="EMBL" id="UYV68961.1"/>
    </source>
</evidence>